<comment type="similarity">
    <text evidence="1">Belongs to the Gfo/Idh/MocA family.</text>
</comment>
<dbReference type="Gene3D" id="3.40.50.720">
    <property type="entry name" value="NAD(P)-binding Rossmann-like Domain"/>
    <property type="match status" value="1"/>
</dbReference>
<evidence type="ECO:0000313" key="5">
    <source>
        <dbReference type="EMBL" id="KRL37321.1"/>
    </source>
</evidence>
<evidence type="ECO:0000259" key="3">
    <source>
        <dbReference type="Pfam" id="PF01408"/>
    </source>
</evidence>
<dbReference type="SUPFAM" id="SSF55347">
    <property type="entry name" value="Glyceraldehyde-3-phosphate dehydrogenase-like, C-terminal domain"/>
    <property type="match status" value="1"/>
</dbReference>
<protein>
    <submittedName>
        <fullName evidence="5">Gfo Idh MocA family oxidoreductase</fullName>
    </submittedName>
</protein>
<keyword evidence="6" id="KW-1185">Reference proteome</keyword>
<dbReference type="PATRIC" id="fig|1423812.3.peg.532"/>
<dbReference type="InterPro" id="IPR055170">
    <property type="entry name" value="GFO_IDH_MocA-like_dom"/>
</dbReference>
<reference evidence="5 6" key="1">
    <citation type="journal article" date="2015" name="Genome Announc.">
        <title>Expanding the biotechnology potential of lactobacilli through comparative genomics of 213 strains and associated genera.</title>
        <authorList>
            <person name="Sun Z."/>
            <person name="Harris H.M."/>
            <person name="McCann A."/>
            <person name="Guo C."/>
            <person name="Argimon S."/>
            <person name="Zhang W."/>
            <person name="Yang X."/>
            <person name="Jeffery I.B."/>
            <person name="Cooney J.C."/>
            <person name="Kagawa T.F."/>
            <person name="Liu W."/>
            <person name="Song Y."/>
            <person name="Salvetti E."/>
            <person name="Wrobel A."/>
            <person name="Rasinkangas P."/>
            <person name="Parkhill J."/>
            <person name="Rea M.C."/>
            <person name="O'Sullivan O."/>
            <person name="Ritari J."/>
            <person name="Douillard F.P."/>
            <person name="Paul Ross R."/>
            <person name="Yang R."/>
            <person name="Briner A.E."/>
            <person name="Felis G.E."/>
            <person name="de Vos W.M."/>
            <person name="Barrangou R."/>
            <person name="Klaenhammer T.R."/>
            <person name="Caufield P.W."/>
            <person name="Cui Y."/>
            <person name="Zhang H."/>
            <person name="O'Toole P.W."/>
        </authorList>
    </citation>
    <scope>NUCLEOTIDE SEQUENCE [LARGE SCALE GENOMIC DNA]</scope>
    <source>
        <strain evidence="5 6">DSM 19971</strain>
    </source>
</reference>
<proteinExistence type="inferred from homology"/>
<comment type="caution">
    <text evidence="5">The sequence shown here is derived from an EMBL/GenBank/DDBJ whole genome shotgun (WGS) entry which is preliminary data.</text>
</comment>
<evidence type="ECO:0000256" key="2">
    <source>
        <dbReference type="ARBA" id="ARBA00023002"/>
    </source>
</evidence>
<evidence type="ECO:0000313" key="6">
    <source>
        <dbReference type="Proteomes" id="UP000051155"/>
    </source>
</evidence>
<dbReference type="InterPro" id="IPR036291">
    <property type="entry name" value="NAD(P)-bd_dom_sf"/>
</dbReference>
<feature type="domain" description="Gfo/Idh/MocA-like oxidoreductase N-terminal" evidence="3">
    <location>
        <begin position="18"/>
        <end position="134"/>
    </location>
</feature>
<sequence length="336" mass="37364">MRFEVSIPDEVRGMAGKIRYGIIGATSQAAKFVRALNMSSNSVVVGIADADQALSKKFAAEMVVPEVYENYVQLCQSNKIDIVYIPVKNKERYDCAKMALDNGKNVLLERPFTRHKVGASELFQLASKKKLFIMEAQSALFLPIMRKVKKMLEDKTIGEVKFIDVKEKHDIGDKHGWFSELSAGGGAFFNGGSNLLSVIEFLLNDSIKKWSGFEYNQVGEADTRCALTLKCGNVLINSLITTDFDIESKLVIYGTKGKIKIPNYWEGSAAILENELGTKRFVLENQENGVVYEIEHVASCLNSGATSSPVATPELTMQTMNIIQSLYQKWYGDPLN</sequence>
<dbReference type="GO" id="GO:0016491">
    <property type="term" value="F:oxidoreductase activity"/>
    <property type="evidence" value="ECO:0007669"/>
    <property type="project" value="UniProtKB-KW"/>
</dbReference>
<dbReference type="GO" id="GO:0000166">
    <property type="term" value="F:nucleotide binding"/>
    <property type="evidence" value="ECO:0007669"/>
    <property type="project" value="InterPro"/>
</dbReference>
<dbReference type="SUPFAM" id="SSF51735">
    <property type="entry name" value="NAD(P)-binding Rossmann-fold domains"/>
    <property type="match status" value="1"/>
</dbReference>
<dbReference type="InterPro" id="IPR050984">
    <property type="entry name" value="Gfo/Idh/MocA_domain"/>
</dbReference>
<dbReference type="Proteomes" id="UP000051155">
    <property type="component" value="Unassembled WGS sequence"/>
</dbReference>
<dbReference type="Gene3D" id="3.30.360.10">
    <property type="entry name" value="Dihydrodipicolinate Reductase, domain 2"/>
    <property type="match status" value="1"/>
</dbReference>
<dbReference type="PANTHER" id="PTHR22604:SF105">
    <property type="entry name" value="TRANS-1,2-DIHYDROBENZENE-1,2-DIOL DEHYDROGENASE"/>
    <property type="match status" value="1"/>
</dbReference>
<evidence type="ECO:0000256" key="1">
    <source>
        <dbReference type="ARBA" id="ARBA00010928"/>
    </source>
</evidence>
<dbReference type="PANTHER" id="PTHR22604">
    <property type="entry name" value="OXIDOREDUCTASES"/>
    <property type="match status" value="1"/>
</dbReference>
<name>A0A0R1PXM5_9LACO</name>
<dbReference type="EMBL" id="AZEG01000013">
    <property type="protein sequence ID" value="KRL37321.1"/>
    <property type="molecule type" value="Genomic_DNA"/>
</dbReference>
<gene>
    <name evidence="5" type="ORF">FD20_GL000502</name>
</gene>
<dbReference type="AlphaFoldDB" id="A0A0R1PXM5"/>
<dbReference type="Pfam" id="PF22725">
    <property type="entry name" value="GFO_IDH_MocA_C3"/>
    <property type="match status" value="1"/>
</dbReference>
<keyword evidence="2" id="KW-0560">Oxidoreductase</keyword>
<accession>A0A0R1PXM5</accession>
<dbReference type="InterPro" id="IPR000683">
    <property type="entry name" value="Gfo/Idh/MocA-like_OxRdtase_N"/>
</dbReference>
<feature type="domain" description="GFO/IDH/MocA-like oxidoreductase" evidence="4">
    <location>
        <begin position="145"/>
        <end position="259"/>
    </location>
</feature>
<evidence type="ECO:0000259" key="4">
    <source>
        <dbReference type="Pfam" id="PF22725"/>
    </source>
</evidence>
<organism evidence="5 6">
    <name type="scientific">Liquorilactobacillus uvarum DSM 19971</name>
    <dbReference type="NCBI Taxonomy" id="1423812"/>
    <lineage>
        <taxon>Bacteria</taxon>
        <taxon>Bacillati</taxon>
        <taxon>Bacillota</taxon>
        <taxon>Bacilli</taxon>
        <taxon>Lactobacillales</taxon>
        <taxon>Lactobacillaceae</taxon>
        <taxon>Liquorilactobacillus</taxon>
    </lineage>
</organism>
<dbReference type="STRING" id="1423812.FD20_GL000502"/>
<dbReference type="Pfam" id="PF01408">
    <property type="entry name" value="GFO_IDH_MocA"/>
    <property type="match status" value="1"/>
</dbReference>